<proteinExistence type="predicted"/>
<accession>A0AA36J6M5</accession>
<evidence type="ECO:0000313" key="2">
    <source>
        <dbReference type="EMBL" id="CAJ1399493.1"/>
    </source>
</evidence>
<feature type="region of interest" description="Disordered" evidence="1">
    <location>
        <begin position="81"/>
        <end position="108"/>
    </location>
</feature>
<evidence type="ECO:0000256" key="1">
    <source>
        <dbReference type="SAM" id="MobiDB-lite"/>
    </source>
</evidence>
<reference evidence="2" key="1">
    <citation type="submission" date="2023-08" db="EMBL/GenBank/DDBJ databases">
        <authorList>
            <person name="Chen Y."/>
            <person name="Shah S."/>
            <person name="Dougan E. K."/>
            <person name="Thang M."/>
            <person name="Chan C."/>
        </authorList>
    </citation>
    <scope>NUCLEOTIDE SEQUENCE</scope>
</reference>
<protein>
    <submittedName>
        <fullName evidence="2">Uncharacterized protein</fullName>
    </submittedName>
</protein>
<evidence type="ECO:0000313" key="3">
    <source>
        <dbReference type="Proteomes" id="UP001178507"/>
    </source>
</evidence>
<comment type="caution">
    <text evidence="2">The sequence shown here is derived from an EMBL/GenBank/DDBJ whole genome shotgun (WGS) entry which is preliminary data.</text>
</comment>
<keyword evidence="3" id="KW-1185">Reference proteome</keyword>
<name>A0AA36J6M5_9DINO</name>
<dbReference type="Proteomes" id="UP001178507">
    <property type="component" value="Unassembled WGS sequence"/>
</dbReference>
<dbReference type="AlphaFoldDB" id="A0AA36J6M5"/>
<dbReference type="EMBL" id="CAUJNA010003339">
    <property type="protein sequence ID" value="CAJ1399493.1"/>
    <property type="molecule type" value="Genomic_DNA"/>
</dbReference>
<sequence length="108" mass="12292">MSASSVVTCEVCSRCRQLHSCCTCEHPVLTQVLMPAATHRCLTLLRMDGLCAALEWTDPTEDHLLHRRRQEQCSWRRWCGEREQKKKPPPAANHQQLDTVDAGVFSFG</sequence>
<organism evidence="2 3">
    <name type="scientific">Effrenium voratum</name>
    <dbReference type="NCBI Taxonomy" id="2562239"/>
    <lineage>
        <taxon>Eukaryota</taxon>
        <taxon>Sar</taxon>
        <taxon>Alveolata</taxon>
        <taxon>Dinophyceae</taxon>
        <taxon>Suessiales</taxon>
        <taxon>Symbiodiniaceae</taxon>
        <taxon>Effrenium</taxon>
    </lineage>
</organism>
<gene>
    <name evidence="2" type="ORF">EVOR1521_LOCUS23012</name>
</gene>